<dbReference type="PANTHER" id="PTHR43346">
    <property type="entry name" value="LIGAND BINDING DOMAIN PROTEIN, PUTATIVE (AFU_ORTHOLOGUE AFUA_6G14370)-RELATED"/>
    <property type="match status" value="1"/>
</dbReference>
<feature type="compositionally biased region" description="Basic and acidic residues" evidence="1">
    <location>
        <begin position="113"/>
        <end position="124"/>
    </location>
</feature>
<organism evidence="3 4">
    <name type="scientific">Filobasidium floriforme</name>
    <dbReference type="NCBI Taxonomy" id="5210"/>
    <lineage>
        <taxon>Eukaryota</taxon>
        <taxon>Fungi</taxon>
        <taxon>Dikarya</taxon>
        <taxon>Basidiomycota</taxon>
        <taxon>Agaricomycotina</taxon>
        <taxon>Tremellomycetes</taxon>
        <taxon>Filobasidiales</taxon>
        <taxon>Filobasidiaceae</taxon>
        <taxon>Filobasidium</taxon>
    </lineage>
</organism>
<dbReference type="Gene3D" id="2.60.120.10">
    <property type="entry name" value="Jelly Rolls"/>
    <property type="match status" value="1"/>
</dbReference>
<gene>
    <name evidence="3" type="ORF">FFLO_00462</name>
</gene>
<dbReference type="AlphaFoldDB" id="A0A8K0NVP6"/>
<dbReference type="InterPro" id="IPR011051">
    <property type="entry name" value="RmlC_Cupin_sf"/>
</dbReference>
<protein>
    <recommendedName>
        <fullName evidence="2">Cupin type-2 domain-containing protein</fullName>
    </recommendedName>
</protein>
<feature type="domain" description="Cupin type-2" evidence="2">
    <location>
        <begin position="39"/>
        <end position="107"/>
    </location>
</feature>
<evidence type="ECO:0000313" key="4">
    <source>
        <dbReference type="Proteomes" id="UP000812966"/>
    </source>
</evidence>
<reference evidence="3" key="1">
    <citation type="submission" date="2020-04" db="EMBL/GenBank/DDBJ databases">
        <title>Analysis of mating type loci in Filobasidium floriforme.</title>
        <authorList>
            <person name="Nowrousian M."/>
        </authorList>
    </citation>
    <scope>NUCLEOTIDE SEQUENCE</scope>
    <source>
        <strain evidence="3">CBS 6242</strain>
    </source>
</reference>
<name>A0A8K0NVP6_9TREE</name>
<dbReference type="Pfam" id="PF07883">
    <property type="entry name" value="Cupin_2"/>
    <property type="match status" value="1"/>
</dbReference>
<feature type="region of interest" description="Disordered" evidence="1">
    <location>
        <begin position="113"/>
        <end position="144"/>
    </location>
</feature>
<proteinExistence type="predicted"/>
<evidence type="ECO:0000256" key="1">
    <source>
        <dbReference type="SAM" id="MobiDB-lite"/>
    </source>
</evidence>
<dbReference type="InterPro" id="IPR014710">
    <property type="entry name" value="RmlC-like_jellyroll"/>
</dbReference>
<dbReference type="InterPro" id="IPR013096">
    <property type="entry name" value="Cupin_2"/>
</dbReference>
<dbReference type="CDD" id="cd02223">
    <property type="entry name" value="cupin_Bh2720-like"/>
    <property type="match status" value="1"/>
</dbReference>
<dbReference type="PANTHER" id="PTHR43346:SF1">
    <property type="entry name" value="QUERCETIN 2,3-DIOXYGENASE-RELATED"/>
    <property type="match status" value="1"/>
</dbReference>
<dbReference type="EMBL" id="JABELV010000005">
    <property type="protein sequence ID" value="KAG7575298.1"/>
    <property type="molecule type" value="Genomic_DNA"/>
</dbReference>
<dbReference type="SUPFAM" id="SSF51182">
    <property type="entry name" value="RmlC-like cupins"/>
    <property type="match status" value="1"/>
</dbReference>
<dbReference type="OrthoDB" id="1161823at2759"/>
<evidence type="ECO:0000313" key="3">
    <source>
        <dbReference type="EMBL" id="KAG7575298.1"/>
    </source>
</evidence>
<comment type="caution">
    <text evidence="3">The sequence shown here is derived from an EMBL/GenBank/DDBJ whole genome shotgun (WGS) entry which is preliminary data.</text>
</comment>
<dbReference type="Proteomes" id="UP000812966">
    <property type="component" value="Unassembled WGS sequence"/>
</dbReference>
<evidence type="ECO:0000259" key="2">
    <source>
        <dbReference type="Pfam" id="PF07883"/>
    </source>
</evidence>
<accession>A0A8K0NVP6</accession>
<keyword evidence="4" id="KW-1185">Reference proteome</keyword>
<sequence length="144" mass="16049">MSLPEKKMQHYPKMTTEFPAKSEEFRRVLWTGQSSQLVEMTIPVGGDIGEEVHHVDQHLVFTQGQCKAVVAGEEKMVNAGDLVIVPQGTKHNFINTGKEPLICFTIYAPAEHDPKSVHKTKEEGDKLEDEGKDEPPSWAVPGKN</sequence>
<dbReference type="InterPro" id="IPR052538">
    <property type="entry name" value="Flavonoid_dioxygenase-like"/>
</dbReference>